<dbReference type="InterPro" id="IPR001057">
    <property type="entry name" value="Glu/AcGlu_kinase"/>
</dbReference>
<comment type="subcellular location">
    <subcellularLocation>
        <location evidence="8">Cytoplasm</location>
    </subcellularLocation>
</comment>
<comment type="pathway">
    <text evidence="8">Amino-acid biosynthesis; L-proline biosynthesis; L-glutamate 5-semialdehyde from L-glutamate: step 1/2.</text>
</comment>
<dbReference type="FunFam" id="3.40.1160.10:FF:000018">
    <property type="entry name" value="Glutamate 5-kinase"/>
    <property type="match status" value="1"/>
</dbReference>
<name>A0A9D2MBL5_9FIRM</name>
<keyword evidence="2 8" id="KW-0028">Amino-acid biosynthesis</keyword>
<reference evidence="10" key="1">
    <citation type="journal article" date="2021" name="PeerJ">
        <title>Extensive microbial diversity within the chicken gut microbiome revealed by metagenomics and culture.</title>
        <authorList>
            <person name="Gilroy R."/>
            <person name="Ravi A."/>
            <person name="Getino M."/>
            <person name="Pursley I."/>
            <person name="Horton D.L."/>
            <person name="Alikhan N.F."/>
            <person name="Baker D."/>
            <person name="Gharbi K."/>
            <person name="Hall N."/>
            <person name="Watson M."/>
            <person name="Adriaenssens E.M."/>
            <person name="Foster-Nyarko E."/>
            <person name="Jarju S."/>
            <person name="Secka A."/>
            <person name="Antonio M."/>
            <person name="Oren A."/>
            <person name="Chaudhuri R.R."/>
            <person name="La Ragione R."/>
            <person name="Hildebrand F."/>
            <person name="Pallen M.J."/>
        </authorList>
    </citation>
    <scope>NUCLEOTIDE SEQUENCE</scope>
    <source>
        <strain evidence="10">CHK189-11263</strain>
    </source>
</reference>
<comment type="catalytic activity">
    <reaction evidence="8">
        <text>L-glutamate + ATP = L-glutamyl 5-phosphate + ADP</text>
        <dbReference type="Rhea" id="RHEA:14877"/>
        <dbReference type="ChEBI" id="CHEBI:29985"/>
        <dbReference type="ChEBI" id="CHEBI:30616"/>
        <dbReference type="ChEBI" id="CHEBI:58274"/>
        <dbReference type="ChEBI" id="CHEBI:456216"/>
        <dbReference type="EC" id="2.7.2.11"/>
    </reaction>
</comment>
<feature type="binding site" evidence="8">
    <location>
        <position position="162"/>
    </location>
    <ligand>
        <name>substrate</name>
    </ligand>
</feature>
<dbReference type="PRINTS" id="PR00474">
    <property type="entry name" value="GLU5KINASE"/>
</dbReference>
<proteinExistence type="inferred from homology"/>
<dbReference type="InterPro" id="IPR019797">
    <property type="entry name" value="Glutamate_5-kinase_CS"/>
</dbReference>
<dbReference type="SUPFAM" id="SSF53633">
    <property type="entry name" value="Carbamate kinase-like"/>
    <property type="match status" value="1"/>
</dbReference>
<evidence type="ECO:0000256" key="1">
    <source>
        <dbReference type="ARBA" id="ARBA00022490"/>
    </source>
</evidence>
<evidence type="ECO:0000256" key="3">
    <source>
        <dbReference type="ARBA" id="ARBA00022650"/>
    </source>
</evidence>
<keyword evidence="3 8" id="KW-0641">Proline biosynthesis</keyword>
<feature type="binding site" evidence="8">
    <location>
        <position position="75"/>
    </location>
    <ligand>
        <name>substrate</name>
    </ligand>
</feature>
<dbReference type="Pfam" id="PF00696">
    <property type="entry name" value="AA_kinase"/>
    <property type="match status" value="1"/>
</dbReference>
<dbReference type="GO" id="GO:0004349">
    <property type="term" value="F:glutamate 5-kinase activity"/>
    <property type="evidence" value="ECO:0007669"/>
    <property type="project" value="UniProtKB-UniRule"/>
</dbReference>
<dbReference type="HAMAP" id="MF_00456">
    <property type="entry name" value="ProB"/>
    <property type="match status" value="1"/>
</dbReference>
<keyword evidence="4 8" id="KW-0808">Transferase</keyword>
<dbReference type="GO" id="GO:0005829">
    <property type="term" value="C:cytosol"/>
    <property type="evidence" value="ECO:0007669"/>
    <property type="project" value="TreeGrafter"/>
</dbReference>
<accession>A0A9D2MBL5</accession>
<dbReference type="InterPro" id="IPR001048">
    <property type="entry name" value="Asp/Glu/Uridylate_kinase"/>
</dbReference>
<keyword evidence="7 8" id="KW-0067">ATP-binding</keyword>
<dbReference type="EMBL" id="DWYC01000085">
    <property type="protein sequence ID" value="HJB57711.1"/>
    <property type="molecule type" value="Genomic_DNA"/>
</dbReference>
<dbReference type="GO" id="GO:0005524">
    <property type="term" value="F:ATP binding"/>
    <property type="evidence" value="ECO:0007669"/>
    <property type="project" value="UniProtKB-KW"/>
</dbReference>
<dbReference type="CDD" id="cd04242">
    <property type="entry name" value="AAK_G5K_ProB"/>
    <property type="match status" value="1"/>
</dbReference>
<feature type="binding site" evidence="8">
    <location>
        <begin position="200"/>
        <end position="201"/>
    </location>
    <ligand>
        <name>ATP</name>
        <dbReference type="ChEBI" id="CHEBI:30616"/>
    </ligand>
</feature>
<comment type="similarity">
    <text evidence="8">Belongs to the glutamate 5-kinase family.</text>
</comment>
<evidence type="ECO:0000256" key="2">
    <source>
        <dbReference type="ARBA" id="ARBA00022605"/>
    </source>
</evidence>
<dbReference type="PANTHER" id="PTHR43654">
    <property type="entry name" value="GLUTAMATE 5-KINASE"/>
    <property type="match status" value="1"/>
</dbReference>
<evidence type="ECO:0000256" key="8">
    <source>
        <dbReference type="HAMAP-Rule" id="MF_00456"/>
    </source>
</evidence>
<dbReference type="PANTHER" id="PTHR43654:SF1">
    <property type="entry name" value="ISOPENTENYL PHOSPHATE KINASE"/>
    <property type="match status" value="1"/>
</dbReference>
<dbReference type="Proteomes" id="UP000824208">
    <property type="component" value="Unassembled WGS sequence"/>
</dbReference>
<feature type="binding site" evidence="8">
    <location>
        <position position="35"/>
    </location>
    <ligand>
        <name>ATP</name>
        <dbReference type="ChEBI" id="CHEBI:30616"/>
    </ligand>
</feature>
<protein>
    <recommendedName>
        <fullName evidence="8">Glutamate 5-kinase</fullName>
        <ecNumber evidence="8">2.7.2.11</ecNumber>
    </recommendedName>
    <alternativeName>
        <fullName evidence="8">Gamma-glutamyl kinase</fullName>
        <shortName evidence="8">GK</shortName>
    </alternativeName>
</protein>
<dbReference type="InterPro" id="IPR005715">
    <property type="entry name" value="Glu_5kinase/COase_Synthase"/>
</dbReference>
<keyword evidence="1 8" id="KW-0963">Cytoplasm</keyword>
<dbReference type="GO" id="GO:0055129">
    <property type="term" value="P:L-proline biosynthetic process"/>
    <property type="evidence" value="ECO:0007669"/>
    <property type="project" value="UniProtKB-UniRule"/>
</dbReference>
<dbReference type="EC" id="2.7.2.11" evidence="8"/>
<gene>
    <name evidence="8 10" type="primary">proB</name>
    <name evidence="10" type="ORF">H9714_09190</name>
</gene>
<comment type="caution">
    <text evidence="10">The sequence shown here is derived from an EMBL/GenBank/DDBJ whole genome shotgun (WGS) entry which is preliminary data.</text>
</comment>
<dbReference type="InterPro" id="IPR011529">
    <property type="entry name" value="Glu_5kinase"/>
</dbReference>
<evidence type="ECO:0000256" key="5">
    <source>
        <dbReference type="ARBA" id="ARBA00022741"/>
    </source>
</evidence>
<feature type="domain" description="Aspartate/glutamate/uridylate kinase" evidence="9">
    <location>
        <begin position="31"/>
        <end position="266"/>
    </location>
</feature>
<feature type="binding site" evidence="8">
    <location>
        <begin position="242"/>
        <end position="248"/>
    </location>
    <ligand>
        <name>ATP</name>
        <dbReference type="ChEBI" id="CHEBI:30616"/>
    </ligand>
</feature>
<keyword evidence="6 8" id="KW-0418">Kinase</keyword>
<sequence length="291" mass="31345">MVYFLYLSAPSRRGDRNRSVNKLKEASQPLRIVVKVGTSTLTHSTGRLNLHNMERLARTLSDLEGMGHEIILVSSGAIAVGTAKMNLKERPTQLRMKQAAAAVGQCMMMHIYDKLFGEYNRVVAQILLTGEDVDAPARSEHLHNTFESLLELGVIPVVNENDSVSSAEIETGQCKVLGDNDTLSAMVARLCGADLLVLMSDIDGLYDADPRSHPEAKLIHQVRAVTPALRAAAGGAGSWRGTGGMATKLHAAELAMEAGIDMVISNGARPEDLYGIVAGEDIGTRFLARRA</sequence>
<keyword evidence="5 8" id="KW-0547">Nucleotide-binding</keyword>
<organism evidence="10 11">
    <name type="scientific">Candidatus Flavonifractor intestinipullorum</name>
    <dbReference type="NCBI Taxonomy" id="2838587"/>
    <lineage>
        <taxon>Bacteria</taxon>
        <taxon>Bacillati</taxon>
        <taxon>Bacillota</taxon>
        <taxon>Clostridia</taxon>
        <taxon>Eubacteriales</taxon>
        <taxon>Oscillospiraceae</taxon>
        <taxon>Flavonifractor</taxon>
    </lineage>
</organism>
<dbReference type="PIRSF" id="PIRSF000729">
    <property type="entry name" value="GK"/>
    <property type="match status" value="1"/>
</dbReference>
<evidence type="ECO:0000313" key="10">
    <source>
        <dbReference type="EMBL" id="HJB57711.1"/>
    </source>
</evidence>
<dbReference type="InterPro" id="IPR041739">
    <property type="entry name" value="G5K_ProB"/>
</dbReference>
<reference evidence="10" key="2">
    <citation type="submission" date="2021-04" db="EMBL/GenBank/DDBJ databases">
        <authorList>
            <person name="Gilroy R."/>
        </authorList>
    </citation>
    <scope>NUCLEOTIDE SEQUENCE</scope>
    <source>
        <strain evidence="10">CHK189-11263</strain>
    </source>
</reference>
<evidence type="ECO:0000256" key="4">
    <source>
        <dbReference type="ARBA" id="ARBA00022679"/>
    </source>
</evidence>
<feature type="binding site" evidence="8">
    <location>
        <position position="180"/>
    </location>
    <ligand>
        <name>substrate</name>
    </ligand>
</feature>
<evidence type="ECO:0000313" key="11">
    <source>
        <dbReference type="Proteomes" id="UP000824208"/>
    </source>
</evidence>
<dbReference type="PROSITE" id="PS00902">
    <property type="entry name" value="GLUTAMATE_5_KINASE"/>
    <property type="match status" value="1"/>
</dbReference>
<dbReference type="InterPro" id="IPR036393">
    <property type="entry name" value="AceGlu_kinase-like_sf"/>
</dbReference>
<dbReference type="NCBIfam" id="TIGR01027">
    <property type="entry name" value="proB"/>
    <property type="match status" value="1"/>
</dbReference>
<dbReference type="Gene3D" id="3.40.1160.10">
    <property type="entry name" value="Acetylglutamate kinase-like"/>
    <property type="match status" value="1"/>
</dbReference>
<evidence type="ECO:0000259" key="9">
    <source>
        <dbReference type="Pfam" id="PF00696"/>
    </source>
</evidence>
<comment type="function">
    <text evidence="8">Catalyzes the transfer of a phosphate group to glutamate to form L-glutamate 5-phosphate.</text>
</comment>
<evidence type="ECO:0000256" key="6">
    <source>
        <dbReference type="ARBA" id="ARBA00022777"/>
    </source>
</evidence>
<dbReference type="AlphaFoldDB" id="A0A9D2MBL5"/>
<evidence type="ECO:0000256" key="7">
    <source>
        <dbReference type="ARBA" id="ARBA00022840"/>
    </source>
</evidence>